<evidence type="ECO:0000313" key="5">
    <source>
        <dbReference type="EMBL" id="GJE87435.1"/>
    </source>
</evidence>
<dbReference type="InterPro" id="IPR001936">
    <property type="entry name" value="RasGAP_dom"/>
</dbReference>
<feature type="compositionally biased region" description="Polar residues" evidence="3">
    <location>
        <begin position="174"/>
        <end position="186"/>
    </location>
</feature>
<accession>A0A9P3G4H7</accession>
<dbReference type="GO" id="GO:0005096">
    <property type="term" value="F:GTPase activator activity"/>
    <property type="evidence" value="ECO:0007669"/>
    <property type="project" value="UniProtKB-KW"/>
</dbReference>
<sequence length="2726" mass="304311">MPARRASTAATTQHHITGRVHRSNGSNTSVAGPSPTVIHGSSPYSSTSNGASVSGTPQSKMVAVLISRLKAKLPCHSGIALAEVENDDPIRQTVESLVDISRDSPDIVAWALTEQLEKLQKQNFDVTGPMALEVLQSQLFVLKVLSMAMASRWKKRDEDTRPDSRLGLHANGPPSINSNADSSAGASQRMPRGRQASSEQLSSLSPWIEPAPIEESCARYILSVMVMFLRQAAPPQERLMSAANFEFNASYHDLESIESVEVTASMDNFPRPAPNPGAFSNKAEISKAKVPAFMRIRVPAGPSITTTVVAFPQHSTSYERTSPTLCSSISSMHALIAKFSGRVVYHLSASNWPVVFSRIKGKIHALASNSEADPDIMDVRLMTHCWLDRARLVQLLHELSSLLVNMRREAQTAIAVPLRTAVWNWIEFHQEEFDDAQRHHRRLEGTPERVFDLLYQMVDTSNKAAVWPALTVLMCISNDRIKSEYDLHSGGGMPIHPGRKDRGFTQVLIRTMLHPSRASEVAIICILDVCRAASRIQPGEEVALQAMAYDLAHEVKVVLSKWGGNSRPFWESQDEIDVALVADALVTLFRFLAPTESIPIIMQALQPEMSDAVKISAVKACLTLITESPRVPWQKPLHELKVQVMPRLYGIFHSSITRRSEVDANSLMKKASYRPKAKRYTTETLPDRELAIHATMALWRADIFWFLDGLNPDNEARWIAQTLEQWQAPTDSSVKWGIAKTIRYIQEGIRASPPDSPAFINGSKWMGHCGSGTMAALGMTLLSCRTDFRAQKMWMEMAYELLYRFTRSTTEKVRQIQLTPERVPAFAIAEIACMVTLTSAERQTSAMAATCLRLIAGAERQKGGAPQHLTSEEEKARRYPVFEQLGDPKSFVLGRIADQKRIRKLMRVLAMPTSAHIAVWQECYWRWCMLREMSSPTSMDTLDEGALPSGDESLTLEERQLQWHNLTLFLTAFGATCLLDTIHDPSALAAIIPVRYLPDSLRILRDPKPLLESFISELVDLLISDIDKVSDLAREALSTEAHPRIYPIILRELRRVLESISGPENTLVHDTLALFLDQFTMIMKVIIENAPSGEELRGMDVMSTLCSVASLITRLPDSLATVRLKLKFCLLCDTYLDHSDSLSIRKDGLSRVGIADFVVEWPQEFATLPEHSEQLKTMRELNVAALRTAVKLFDKLDLQPEEGQQEEPGHNVARLFIRYSTFLFKMLGRLDPTMLDDGLSEQTSYSQTKMPNKDFDLRELIINGLASLISANTEFGIKHCLPMFYEADRRVIFAHVFARVVAKGISFDPQKEQSAGAKQDRLVELIKNGETELALAICSCCPPGEADQMINVMLNLFDTRSKLMSLVKAMIDKEINSTENEASLFRGNSICTRFLSAFARVYGYNYLRNLIQPLIRTMSTLPPGHAYDLDPSKAPNMDYDQNKHDLIYVASAFLEIVSASAPVIPSMFREICAHIGTSVNAVWPEAKFQTLGAFIFLRFISPAIVNPGLVDVDVPPDPVLRRGLMNIAKIMQNLANNIFFGKEVHMVPLNEFLRANIVNVTRYLSEINKYSPPEDGHEEWLDTPFDETDAIVLHRFFDKHADKVGKELLSTSKADDAAEEGLETAPGKRLWGNICSSLIDGNQSAMIPQKSELTSDQHEEYRALMSRFNHRDTSSIQHLFAPADTPQDQPAIFVMCVSKIDVEALDLELLLFYIFKKLMSPLYVNRTFDIIFDWTAFTPNSQVPVHWLKFVYEITPADIRRRFKTSRMLTPNALALRYMRRLYNLTGGVSLSEGYTMHTSTSELLRNYPAGTRMPCLQQAFEQEDEHGEEFNDVYMRHNQPIRIPVTLRVAQTHLRIVALKATLVSNNLSCRATEIIPLGDISDVYNVATGHEQNEFIIRKIRHGSTLYFTSVDRDNIVKSIRAAKGSMKQVQIPGSERFSKLSNVVATLLHIGMVNIGSDNEELRVASYELLCSVCTYLDFEGKPVVPTKAIFVPGRASAFVSQLSDKLAAFAPQLTLDFIQEVAAGIGKLPVSQRISCLQYMSPWVRNLSQFTDPTNRLYDQSGAKLRDCVRSMIDLTVGDQDIHSVGHKYIWREISESDSDLVNIVVDELMRAAVDGGIGSQRCETVADTMSALRSIHVRGRLLSRIRKVLGKTSHHNSKTLADNTHWNELACLTRLTLVANYLPRHVTHGQVFVPECAHFVSLVAGTGQLLVRTSVYGMVVNQLHSTYLARSTSGEGAATPEIQSLLDEFATTETLKIFGLIRPTPTSDYAVYDPLNERQYLENLEKLAKLLARVMEALAGSRSLLNMWRARWMGLVTSSAFQISPVIQTRAFVTLSILATSDVDDDLLYQMLVALRGALRAYDDTDSTVMVSMLRCIHKIVVALPTTSRYLAQLFWLAVALLQSGHMGLYAEAIHLLRTTSERMHDQGYFKTAGVAATLMEAREPLEEKASQLDHLLGLSFRSSFSFTLAHVIFKGVRHQIMKDSAETALRTLLRITVRNCADHHHDQDGPGSPICPDAVGFFIALLPLSTTVTSFKTLLEDADADRSWMAEEALPVEEDDDTMSRIPFALLGIENNLHALYATAFVSTMLSSSQGDDTETEMLFNIVSDIVYAYPDTVSTAFECLQEKIRDSFANATNTSILVACSNIFRTAMQDTRYSTIPRGSASTLGTVDELNGSARANELADVGMVGLASIYPFAQDPRTIAMIQWAAELVAKIIE</sequence>
<evidence type="ECO:0000256" key="3">
    <source>
        <dbReference type="SAM" id="MobiDB-lite"/>
    </source>
</evidence>
<dbReference type="InterPro" id="IPR011993">
    <property type="entry name" value="PH-like_dom_sf"/>
</dbReference>
<feature type="compositionally biased region" description="Basic and acidic residues" evidence="3">
    <location>
        <begin position="155"/>
        <end position="166"/>
    </location>
</feature>
<dbReference type="Gene3D" id="3.40.525.10">
    <property type="entry name" value="CRAL-TRIO lipid binding domain"/>
    <property type="match status" value="1"/>
</dbReference>
<gene>
    <name evidence="5" type="ORF">PsYK624_035180</name>
</gene>
<dbReference type="Pfam" id="PF13716">
    <property type="entry name" value="CRAL_TRIO_2"/>
    <property type="match status" value="1"/>
</dbReference>
<evidence type="ECO:0000256" key="1">
    <source>
        <dbReference type="ARBA" id="ARBA00022468"/>
    </source>
</evidence>
<dbReference type="InterPro" id="IPR036865">
    <property type="entry name" value="CRAL-TRIO_dom_sf"/>
</dbReference>
<dbReference type="PANTHER" id="PTHR10194">
    <property type="entry name" value="RAS GTPASE-ACTIVATING PROTEINS"/>
    <property type="match status" value="1"/>
</dbReference>
<proteinExistence type="predicted"/>
<dbReference type="InterPro" id="IPR016024">
    <property type="entry name" value="ARM-type_fold"/>
</dbReference>
<dbReference type="Gene3D" id="2.30.29.30">
    <property type="entry name" value="Pleckstrin-homology domain (PH domain)/Phosphotyrosine-binding domain (PTB)"/>
    <property type="match status" value="1"/>
</dbReference>
<evidence type="ECO:0000256" key="2">
    <source>
        <dbReference type="ARBA" id="ARBA00022553"/>
    </source>
</evidence>
<keyword evidence="1" id="KW-0343">GTPase activation</keyword>
<dbReference type="Gene3D" id="1.10.506.10">
    <property type="entry name" value="GTPase Activation - p120gap, domain 1"/>
    <property type="match status" value="2"/>
</dbReference>
<dbReference type="InterPro" id="IPR001251">
    <property type="entry name" value="CRAL-TRIO_dom"/>
</dbReference>
<feature type="region of interest" description="Disordered" evidence="3">
    <location>
        <begin position="153"/>
        <end position="204"/>
    </location>
</feature>
<organism evidence="5 6">
    <name type="scientific">Phanerochaete sordida</name>
    <dbReference type="NCBI Taxonomy" id="48140"/>
    <lineage>
        <taxon>Eukaryota</taxon>
        <taxon>Fungi</taxon>
        <taxon>Dikarya</taxon>
        <taxon>Basidiomycota</taxon>
        <taxon>Agaricomycotina</taxon>
        <taxon>Agaricomycetes</taxon>
        <taxon>Polyporales</taxon>
        <taxon>Phanerochaetaceae</taxon>
        <taxon>Phanerochaete</taxon>
    </lineage>
</organism>
<keyword evidence="6" id="KW-1185">Reference proteome</keyword>
<feature type="compositionally biased region" description="Polar residues" evidence="3">
    <location>
        <begin position="42"/>
        <end position="55"/>
    </location>
</feature>
<dbReference type="Pfam" id="PF00616">
    <property type="entry name" value="RasGAP"/>
    <property type="match status" value="2"/>
</dbReference>
<dbReference type="PANTHER" id="PTHR10194:SF142">
    <property type="entry name" value="NEUROFIBROMIN"/>
    <property type="match status" value="1"/>
</dbReference>
<protein>
    <recommendedName>
        <fullName evidence="4">Ras-GAP domain-containing protein</fullName>
    </recommendedName>
</protein>
<evidence type="ECO:0000259" key="4">
    <source>
        <dbReference type="PROSITE" id="PS50018"/>
    </source>
</evidence>
<dbReference type="OrthoDB" id="28245at2759"/>
<evidence type="ECO:0000313" key="6">
    <source>
        <dbReference type="Proteomes" id="UP000703269"/>
    </source>
</evidence>
<dbReference type="EMBL" id="BPQB01000006">
    <property type="protein sequence ID" value="GJE87435.1"/>
    <property type="molecule type" value="Genomic_DNA"/>
</dbReference>
<feature type="compositionally biased region" description="Polar residues" evidence="3">
    <location>
        <begin position="195"/>
        <end position="204"/>
    </location>
</feature>
<dbReference type="PROSITE" id="PS00509">
    <property type="entry name" value="RAS_GTPASE_ACTIV_1"/>
    <property type="match status" value="1"/>
</dbReference>
<feature type="domain" description="Ras-GAP" evidence="4">
    <location>
        <begin position="1345"/>
        <end position="1536"/>
    </location>
</feature>
<dbReference type="Proteomes" id="UP000703269">
    <property type="component" value="Unassembled WGS sequence"/>
</dbReference>
<reference evidence="5 6" key="1">
    <citation type="submission" date="2021-08" db="EMBL/GenBank/DDBJ databases">
        <title>Draft Genome Sequence of Phanerochaete sordida strain YK-624.</title>
        <authorList>
            <person name="Mori T."/>
            <person name="Dohra H."/>
            <person name="Suzuki T."/>
            <person name="Kawagishi H."/>
            <person name="Hirai H."/>
        </authorList>
    </citation>
    <scope>NUCLEOTIDE SEQUENCE [LARGE SCALE GENOMIC DNA]</scope>
    <source>
        <strain evidence="5 6">YK-624</strain>
    </source>
</reference>
<dbReference type="InterPro" id="IPR039360">
    <property type="entry name" value="Ras_GTPase"/>
</dbReference>
<dbReference type="SMART" id="SM00323">
    <property type="entry name" value="RasGAP"/>
    <property type="match status" value="1"/>
</dbReference>
<comment type="caution">
    <text evidence="5">The sequence shown here is derived from an EMBL/GenBank/DDBJ whole genome shotgun (WGS) entry which is preliminary data.</text>
</comment>
<dbReference type="InterPro" id="IPR008936">
    <property type="entry name" value="Rho_GTPase_activation_prot"/>
</dbReference>
<dbReference type="InterPro" id="IPR023152">
    <property type="entry name" value="RasGAP_CS"/>
</dbReference>
<dbReference type="SUPFAM" id="SSF48371">
    <property type="entry name" value="ARM repeat"/>
    <property type="match status" value="1"/>
</dbReference>
<name>A0A9P3G4H7_9APHY</name>
<dbReference type="SUPFAM" id="SSF48350">
    <property type="entry name" value="GTPase activation domain, GAP"/>
    <property type="match status" value="1"/>
</dbReference>
<feature type="region of interest" description="Disordered" evidence="3">
    <location>
        <begin position="1"/>
        <end position="55"/>
    </location>
</feature>
<keyword evidence="2" id="KW-0597">Phosphoprotein</keyword>
<dbReference type="PROSITE" id="PS50018">
    <property type="entry name" value="RAS_GTPASE_ACTIV_2"/>
    <property type="match status" value="1"/>
</dbReference>